<evidence type="ECO:0000259" key="7">
    <source>
        <dbReference type="PROSITE" id="PS50076"/>
    </source>
</evidence>
<feature type="domain" description="CR-type" evidence="8">
    <location>
        <begin position="226"/>
        <end position="300"/>
    </location>
</feature>
<dbReference type="NCBIfam" id="NF008035">
    <property type="entry name" value="PRK10767.1"/>
    <property type="match status" value="1"/>
</dbReference>
<dbReference type="PROSITE" id="PS50076">
    <property type="entry name" value="DNAJ_2"/>
    <property type="match status" value="1"/>
</dbReference>
<keyword evidence="6" id="KW-0812">Transmembrane</keyword>
<dbReference type="InterPro" id="IPR001623">
    <property type="entry name" value="DnaJ_domain"/>
</dbReference>
<dbReference type="PRINTS" id="PR00625">
    <property type="entry name" value="JDOMAIN"/>
</dbReference>
<dbReference type="GO" id="GO:0005524">
    <property type="term" value="F:ATP binding"/>
    <property type="evidence" value="ECO:0007669"/>
    <property type="project" value="InterPro"/>
</dbReference>
<evidence type="ECO:0000256" key="1">
    <source>
        <dbReference type="ARBA" id="ARBA00022723"/>
    </source>
</evidence>
<dbReference type="GO" id="GO:0008270">
    <property type="term" value="F:zinc ion binding"/>
    <property type="evidence" value="ECO:0007669"/>
    <property type="project" value="UniProtKB-KW"/>
</dbReference>
<dbReference type="InterPro" id="IPR002939">
    <property type="entry name" value="DnaJ_C"/>
</dbReference>
<feature type="transmembrane region" description="Helical" evidence="6">
    <location>
        <begin position="458"/>
        <end position="477"/>
    </location>
</feature>
<organism evidence="9">
    <name type="scientific">Anthurium amnicola</name>
    <dbReference type="NCBI Taxonomy" id="1678845"/>
    <lineage>
        <taxon>Eukaryota</taxon>
        <taxon>Viridiplantae</taxon>
        <taxon>Streptophyta</taxon>
        <taxon>Embryophyta</taxon>
        <taxon>Tracheophyta</taxon>
        <taxon>Spermatophyta</taxon>
        <taxon>Magnoliopsida</taxon>
        <taxon>Liliopsida</taxon>
        <taxon>Araceae</taxon>
        <taxon>Pothoideae</taxon>
        <taxon>Potheae</taxon>
        <taxon>Anthurium</taxon>
    </lineage>
</organism>
<evidence type="ECO:0000256" key="2">
    <source>
        <dbReference type="ARBA" id="ARBA00022737"/>
    </source>
</evidence>
<proteinExistence type="inferred from homology"/>
<dbReference type="Pfam" id="PF00226">
    <property type="entry name" value="DnaJ"/>
    <property type="match status" value="1"/>
</dbReference>
<gene>
    <name evidence="9" type="primary">ATJ1_7</name>
    <name evidence="9" type="ORF">g.35539</name>
</gene>
<dbReference type="GO" id="GO:0031072">
    <property type="term" value="F:heat shock protein binding"/>
    <property type="evidence" value="ECO:0007669"/>
    <property type="project" value="InterPro"/>
</dbReference>
<dbReference type="PANTHER" id="PTHR43096">
    <property type="entry name" value="DNAJ HOMOLOG 1, MITOCHONDRIAL-RELATED"/>
    <property type="match status" value="1"/>
</dbReference>
<dbReference type="Pfam" id="PF01556">
    <property type="entry name" value="DnaJ_C"/>
    <property type="match status" value="1"/>
</dbReference>
<dbReference type="SUPFAM" id="SSF46565">
    <property type="entry name" value="Chaperone J-domain"/>
    <property type="match status" value="1"/>
</dbReference>
<keyword evidence="6" id="KW-0472">Membrane</keyword>
<sequence>MVRFGSTPSGLFCSRSRSRLLSLARTCPPSLITRPSVGDGNRRGGFLQLFRAISQLRLPPVHMSSRQEIEMPSFLLTNSVPLLKRFFHATGLCSVIERDYYETLGIPKNASQDDIKKAFHALAKKYHPDANKNNPTAKRKFQEIREAYEILRDSDERAQYDQELSGGTKQGTYTAHDSSGFDNYNQDPFSETFYNIFSEIFQDERETFATDIEVELLLSFTEAAKGCTKRLNFSAHVPCDSCKGSGHPTNAKPKVCTTCGGTGRVTVIPFTSRCSACKGFGRIIKDHCVSCGGSGVVKNMKNVDVSIPAGVNSGDIIRVPKAGNSGRRGVHTGNLLIKLKVAKDPIFSRDGADIYVDSNISFTQAILGGNVEVPTLFGKAEVKIPKGVQPGQQLVLRGRGLPKRFSFVDHGDQYVRFRIHFPSSVNERQKSLLEEFAKEEEILERSIYVEGNRWQRIINLWDGWFLISVILAVLILVL</sequence>
<name>A0A1D1Y6A9_9ARAE</name>
<dbReference type="Gene3D" id="2.60.260.20">
    <property type="entry name" value="Urease metallochaperone UreE, N-terminal domain"/>
    <property type="match status" value="2"/>
</dbReference>
<keyword evidence="4 5" id="KW-0862">Zinc</keyword>
<accession>A0A1D1Y6A9</accession>
<dbReference type="FunFam" id="2.60.260.20:FF:000005">
    <property type="entry name" value="Chaperone protein dnaJ 1, mitochondrial"/>
    <property type="match status" value="1"/>
</dbReference>
<evidence type="ECO:0000256" key="6">
    <source>
        <dbReference type="SAM" id="Phobius"/>
    </source>
</evidence>
<evidence type="ECO:0000256" key="3">
    <source>
        <dbReference type="ARBA" id="ARBA00022771"/>
    </source>
</evidence>
<reference evidence="9" key="1">
    <citation type="submission" date="2015-07" db="EMBL/GenBank/DDBJ databases">
        <title>Transcriptome Assembly of Anthurium amnicola.</title>
        <authorList>
            <person name="Suzuki J."/>
        </authorList>
    </citation>
    <scope>NUCLEOTIDE SEQUENCE</scope>
</reference>
<dbReference type="Gene3D" id="1.10.287.110">
    <property type="entry name" value="DnaJ domain"/>
    <property type="match status" value="1"/>
</dbReference>
<dbReference type="HAMAP" id="MF_01152">
    <property type="entry name" value="DnaJ"/>
    <property type="match status" value="1"/>
</dbReference>
<dbReference type="PANTHER" id="PTHR43096:SF36">
    <property type="entry name" value="CHAPERONE PROTEIN DNAJ 1, MITOCHONDRIAL"/>
    <property type="match status" value="1"/>
</dbReference>
<feature type="zinc finger region" description="CR-type" evidence="5">
    <location>
        <begin position="226"/>
        <end position="300"/>
    </location>
</feature>
<evidence type="ECO:0000313" key="9">
    <source>
        <dbReference type="EMBL" id="JAT50175.1"/>
    </source>
</evidence>
<dbReference type="SUPFAM" id="SSF57938">
    <property type="entry name" value="DnaJ/Hsp40 cysteine-rich domain"/>
    <property type="match status" value="1"/>
</dbReference>
<feature type="domain" description="J" evidence="7">
    <location>
        <begin position="99"/>
        <end position="164"/>
    </location>
</feature>
<keyword evidence="3 5" id="KW-0863">Zinc-finger</keyword>
<keyword evidence="2" id="KW-0677">Repeat</keyword>
<dbReference type="GO" id="GO:0042026">
    <property type="term" value="P:protein refolding"/>
    <property type="evidence" value="ECO:0007669"/>
    <property type="project" value="TreeGrafter"/>
</dbReference>
<keyword evidence="6" id="KW-1133">Transmembrane helix</keyword>
<dbReference type="SUPFAM" id="SSF49493">
    <property type="entry name" value="HSP40/DnaJ peptide-binding domain"/>
    <property type="match status" value="2"/>
</dbReference>
<dbReference type="Pfam" id="PF00684">
    <property type="entry name" value="DnaJ_CXXCXGXG"/>
    <property type="match status" value="1"/>
</dbReference>
<evidence type="ECO:0000256" key="5">
    <source>
        <dbReference type="PROSITE-ProRule" id="PRU00546"/>
    </source>
</evidence>
<dbReference type="AlphaFoldDB" id="A0A1D1Y6A9"/>
<dbReference type="GO" id="GO:0005783">
    <property type="term" value="C:endoplasmic reticulum"/>
    <property type="evidence" value="ECO:0007669"/>
    <property type="project" value="UniProtKB-ARBA"/>
</dbReference>
<dbReference type="CDD" id="cd06257">
    <property type="entry name" value="DnaJ"/>
    <property type="match status" value="1"/>
</dbReference>
<dbReference type="Gene3D" id="2.10.230.10">
    <property type="entry name" value="Heat shock protein DnaJ, cysteine-rich domain"/>
    <property type="match status" value="1"/>
</dbReference>
<dbReference type="PROSITE" id="PS00636">
    <property type="entry name" value="DNAJ_1"/>
    <property type="match status" value="1"/>
</dbReference>
<dbReference type="InterPro" id="IPR018253">
    <property type="entry name" value="DnaJ_domain_CS"/>
</dbReference>
<keyword evidence="1 5" id="KW-0479">Metal-binding</keyword>
<dbReference type="InterPro" id="IPR036869">
    <property type="entry name" value="J_dom_sf"/>
</dbReference>
<evidence type="ECO:0000256" key="4">
    <source>
        <dbReference type="ARBA" id="ARBA00022833"/>
    </source>
</evidence>
<dbReference type="CDD" id="cd10747">
    <property type="entry name" value="DnaJ_C"/>
    <property type="match status" value="1"/>
</dbReference>
<evidence type="ECO:0000259" key="8">
    <source>
        <dbReference type="PROSITE" id="PS51188"/>
    </source>
</evidence>
<dbReference type="CDD" id="cd10719">
    <property type="entry name" value="DnaJ_zf"/>
    <property type="match status" value="1"/>
</dbReference>
<protein>
    <submittedName>
        <fullName evidence="9">Chaperone protein dnaJ 1, mitochondrial</fullName>
    </submittedName>
</protein>
<dbReference type="GO" id="GO:0009408">
    <property type="term" value="P:response to heat"/>
    <property type="evidence" value="ECO:0007669"/>
    <property type="project" value="InterPro"/>
</dbReference>
<dbReference type="SMART" id="SM00271">
    <property type="entry name" value="DnaJ"/>
    <property type="match status" value="1"/>
</dbReference>
<dbReference type="PROSITE" id="PS51188">
    <property type="entry name" value="ZF_CR"/>
    <property type="match status" value="1"/>
</dbReference>
<dbReference type="GO" id="GO:0051082">
    <property type="term" value="F:unfolded protein binding"/>
    <property type="evidence" value="ECO:0007669"/>
    <property type="project" value="InterPro"/>
</dbReference>
<dbReference type="InterPro" id="IPR036410">
    <property type="entry name" value="HSP_DnaJ_Cys-rich_dom_sf"/>
</dbReference>
<dbReference type="EMBL" id="GDJX01017761">
    <property type="protein sequence ID" value="JAT50175.1"/>
    <property type="molecule type" value="Transcribed_RNA"/>
</dbReference>
<dbReference type="InterPro" id="IPR008971">
    <property type="entry name" value="HSP40/DnaJ_pept-bd"/>
</dbReference>
<dbReference type="InterPro" id="IPR001305">
    <property type="entry name" value="HSP_DnaJ_Cys-rich_dom"/>
</dbReference>
<dbReference type="InterPro" id="IPR012724">
    <property type="entry name" value="DnaJ"/>
</dbReference>